<dbReference type="EMBL" id="CP011340">
    <property type="protein sequence ID" value="ALC24746.1"/>
    <property type="molecule type" value="Genomic_DNA"/>
</dbReference>
<evidence type="ECO:0000256" key="6">
    <source>
        <dbReference type="SAM" id="MobiDB-lite"/>
    </source>
</evidence>
<protein>
    <submittedName>
        <fullName evidence="8">Integral membrane protein</fullName>
    </submittedName>
</protein>
<evidence type="ECO:0000256" key="5">
    <source>
        <dbReference type="ARBA" id="ARBA00023136"/>
    </source>
</evidence>
<feature type="transmembrane region" description="Helical" evidence="7">
    <location>
        <begin position="52"/>
        <end position="72"/>
    </location>
</feature>
<feature type="transmembrane region" description="Helical" evidence="7">
    <location>
        <begin position="153"/>
        <end position="172"/>
    </location>
</feature>
<evidence type="ECO:0000256" key="2">
    <source>
        <dbReference type="ARBA" id="ARBA00022475"/>
    </source>
</evidence>
<evidence type="ECO:0000313" key="8">
    <source>
        <dbReference type="EMBL" id="ALC24746.1"/>
    </source>
</evidence>
<dbReference type="PATRIC" id="fig|38300.4.peg.6735"/>
<accession>A0A0M4DFT0</accession>
<feature type="transmembrane region" description="Helical" evidence="7">
    <location>
        <begin position="209"/>
        <end position="229"/>
    </location>
</feature>
<evidence type="ECO:0000256" key="4">
    <source>
        <dbReference type="ARBA" id="ARBA00022989"/>
    </source>
</evidence>
<proteinExistence type="predicted"/>
<evidence type="ECO:0000256" key="3">
    <source>
        <dbReference type="ARBA" id="ARBA00022692"/>
    </source>
</evidence>
<feature type="transmembrane region" description="Helical" evidence="7">
    <location>
        <begin position="178"/>
        <end position="197"/>
    </location>
</feature>
<comment type="subcellular location">
    <subcellularLocation>
        <location evidence="1">Cell membrane</location>
        <topology evidence="1">Multi-pass membrane protein</topology>
    </subcellularLocation>
</comment>
<feature type="compositionally biased region" description="Pro residues" evidence="6">
    <location>
        <begin position="296"/>
        <end position="306"/>
    </location>
</feature>
<evidence type="ECO:0000256" key="7">
    <source>
        <dbReference type="SAM" id="Phobius"/>
    </source>
</evidence>
<evidence type="ECO:0000313" key="9">
    <source>
        <dbReference type="Proteomes" id="UP000060513"/>
    </source>
</evidence>
<keyword evidence="5 7" id="KW-0472">Membrane</keyword>
<keyword evidence="3 7" id="KW-0812">Transmembrane</keyword>
<feature type="transmembrane region" description="Helical" evidence="7">
    <location>
        <begin position="249"/>
        <end position="272"/>
    </location>
</feature>
<evidence type="ECO:0000256" key="1">
    <source>
        <dbReference type="ARBA" id="ARBA00004651"/>
    </source>
</evidence>
<dbReference type="InterPro" id="IPR017039">
    <property type="entry name" value="Virul_fac_BrkB"/>
</dbReference>
<dbReference type="AlphaFoldDB" id="A0A0M4DFT0"/>
<sequence>MAGSPVLSGRPRHVSYDPARPHRLMRLWRKLAESPLGVGWSRGRRLELMHRAMGFAALGFLTLVPLLIVVAATDPASGQGFARWMSQALGLAESSQDEVERLFGLPRQALQRTTAFGLAALAVFGLTFGSAVQTTYEKVWDLPAARWHTMWRHVVWLGMLIVYLMLFVSTPLPGESVLSLAIGAIGDLAGTVLFFWASQRVLLCGRVRWRALLPGAVATAIALLGLRVFSQLVFSPLIASNAVTYGPFGTVLVVQSWLVGVGVVVYGGAIAGRVGHEMWTRRHLARRGGKPQGRRPGPPAAGPPHR</sequence>
<organism evidence="8">
    <name type="scientific">Streptomyces pristinaespiralis</name>
    <dbReference type="NCBI Taxonomy" id="38300"/>
    <lineage>
        <taxon>Bacteria</taxon>
        <taxon>Bacillati</taxon>
        <taxon>Actinomycetota</taxon>
        <taxon>Actinomycetes</taxon>
        <taxon>Kitasatosporales</taxon>
        <taxon>Streptomycetaceae</taxon>
        <taxon>Streptomyces</taxon>
    </lineage>
</organism>
<dbReference type="KEGG" id="spri:SPRI_6440"/>
<keyword evidence="2" id="KW-1003">Cell membrane</keyword>
<feature type="region of interest" description="Disordered" evidence="6">
    <location>
        <begin position="284"/>
        <end position="306"/>
    </location>
</feature>
<dbReference type="Proteomes" id="UP000060513">
    <property type="component" value="Chromosome"/>
</dbReference>
<dbReference type="Pfam" id="PF03631">
    <property type="entry name" value="Virul_fac_BrkB"/>
    <property type="match status" value="1"/>
</dbReference>
<keyword evidence="4 7" id="KW-1133">Transmembrane helix</keyword>
<feature type="compositionally biased region" description="Basic residues" evidence="6">
    <location>
        <begin position="284"/>
        <end position="293"/>
    </location>
</feature>
<name>A0A0M4DFT0_STRPR</name>
<reference evidence="8 9" key="1">
    <citation type="submission" date="2015-08" db="EMBL/GenBank/DDBJ databases">
        <title>Genome sequence of the pristinamycin over-producing bacterium Streptomyces pristinaespiralis HCCB10218.</title>
        <authorList>
            <person name="Tian J."/>
            <person name="Yang J."/>
            <person name="Li L."/>
            <person name="Ruan L."/>
            <person name="Wei W."/>
            <person name="Zheng G."/>
            <person name="Wei Z."/>
            <person name="Yang S."/>
            <person name="Ge M."/>
            <person name="Jiang W."/>
            <person name="Lu Y."/>
        </authorList>
    </citation>
    <scope>NUCLEOTIDE SEQUENCE [LARGE SCALE GENOMIC DNA]</scope>
    <source>
        <strain evidence="8 9">HCCB 10218</strain>
    </source>
</reference>
<dbReference type="GO" id="GO:0005886">
    <property type="term" value="C:plasma membrane"/>
    <property type="evidence" value="ECO:0007669"/>
    <property type="project" value="UniProtKB-SubCell"/>
</dbReference>
<feature type="transmembrane region" description="Helical" evidence="7">
    <location>
        <begin position="113"/>
        <end position="132"/>
    </location>
</feature>
<gene>
    <name evidence="8" type="ORF">SPRI_6440</name>
</gene>